<sequence>MPLSANKNQNQFGSLATTERANEQQNLNDSSDGAIKHRR</sequence>
<dbReference type="Proteomes" id="UP000003835">
    <property type="component" value="Unassembled WGS sequence"/>
</dbReference>
<evidence type="ECO:0000256" key="1">
    <source>
        <dbReference type="SAM" id="MobiDB-lite"/>
    </source>
</evidence>
<gene>
    <name evidence="2" type="ORF">MC7420_654</name>
</gene>
<evidence type="ECO:0000313" key="2">
    <source>
        <dbReference type="EMBL" id="EDX74780.1"/>
    </source>
</evidence>
<organism evidence="2 3">
    <name type="scientific">Coleofasciculus chthonoplastes PCC 7420</name>
    <dbReference type="NCBI Taxonomy" id="118168"/>
    <lineage>
        <taxon>Bacteria</taxon>
        <taxon>Bacillati</taxon>
        <taxon>Cyanobacteriota</taxon>
        <taxon>Cyanophyceae</taxon>
        <taxon>Coleofasciculales</taxon>
        <taxon>Coleofasciculaceae</taxon>
        <taxon>Coleofasciculus</taxon>
    </lineage>
</organism>
<dbReference type="EMBL" id="DS989851">
    <property type="protein sequence ID" value="EDX74780.1"/>
    <property type="molecule type" value="Genomic_DNA"/>
</dbReference>
<reference evidence="2 3" key="1">
    <citation type="submission" date="2008-07" db="EMBL/GenBank/DDBJ databases">
        <authorList>
            <person name="Tandeau de Marsac N."/>
            <person name="Ferriera S."/>
            <person name="Johnson J."/>
            <person name="Kravitz S."/>
            <person name="Beeson K."/>
            <person name="Sutton G."/>
            <person name="Rogers Y.-H."/>
            <person name="Friedman R."/>
            <person name="Frazier M."/>
            <person name="Venter J.C."/>
        </authorList>
    </citation>
    <scope>NUCLEOTIDE SEQUENCE [LARGE SCALE GENOMIC DNA]</scope>
    <source>
        <strain evidence="2 3">PCC 7420</strain>
    </source>
</reference>
<feature type="compositionally biased region" description="Polar residues" evidence="1">
    <location>
        <begin position="1"/>
        <end position="31"/>
    </location>
</feature>
<dbReference type="STRING" id="118168.MC7420_654"/>
<protein>
    <submittedName>
        <fullName evidence="2">Uncharacterized protein</fullName>
    </submittedName>
</protein>
<feature type="region of interest" description="Disordered" evidence="1">
    <location>
        <begin position="1"/>
        <end position="39"/>
    </location>
</feature>
<evidence type="ECO:0000313" key="3">
    <source>
        <dbReference type="Proteomes" id="UP000003835"/>
    </source>
</evidence>
<dbReference type="HOGENOM" id="CLU_3307857_0_0_3"/>
<proteinExistence type="predicted"/>
<keyword evidence="3" id="KW-1185">Reference proteome</keyword>
<accession>B4VT36</accession>
<dbReference type="AlphaFoldDB" id="B4VT36"/>
<name>B4VT36_9CYAN</name>